<dbReference type="PANTHER" id="PTHR43244:SF1">
    <property type="entry name" value="5,10-METHYLENETETRAHYDROMETHANOPTERIN REDUCTASE"/>
    <property type="match status" value="1"/>
</dbReference>
<keyword evidence="5" id="KW-1185">Reference proteome</keyword>
<dbReference type="Pfam" id="PF00296">
    <property type="entry name" value="Bac_luciferase"/>
    <property type="match status" value="1"/>
</dbReference>
<proteinExistence type="predicted"/>
<dbReference type="CDD" id="cd01097">
    <property type="entry name" value="Tetrahydromethanopterin_reductase"/>
    <property type="match status" value="1"/>
</dbReference>
<evidence type="ECO:0000256" key="2">
    <source>
        <dbReference type="SAM" id="MobiDB-lite"/>
    </source>
</evidence>
<name>A0ABS9Q3P4_9MICO</name>
<evidence type="ECO:0000313" key="4">
    <source>
        <dbReference type="EMBL" id="MCG7322493.1"/>
    </source>
</evidence>
<feature type="domain" description="Luciferase-like" evidence="3">
    <location>
        <begin position="27"/>
        <end position="234"/>
    </location>
</feature>
<comment type="caution">
    <text evidence="4">The sequence shown here is derived from an EMBL/GenBank/DDBJ whole genome shotgun (WGS) entry which is preliminary data.</text>
</comment>
<reference evidence="4 5" key="1">
    <citation type="submission" date="2022-02" db="EMBL/GenBank/DDBJ databases">
        <title>Uncovering new skin microbiome diversity through culturing and metagenomics.</title>
        <authorList>
            <person name="Conlan S."/>
            <person name="Deming C."/>
            <person name="Nisc Comparative Sequencing Program N."/>
            <person name="Segre J.A."/>
        </authorList>
    </citation>
    <scope>NUCLEOTIDE SEQUENCE [LARGE SCALE GENOMIC DNA]</scope>
    <source>
        <strain evidence="4 5">ACRQZ</strain>
    </source>
</reference>
<gene>
    <name evidence="4" type="ORF">MHL29_11450</name>
</gene>
<feature type="region of interest" description="Disordered" evidence="2">
    <location>
        <begin position="1"/>
        <end position="21"/>
    </location>
</feature>
<protein>
    <submittedName>
        <fullName evidence="4">LLM class flavin-dependent oxidoreductase</fullName>
    </submittedName>
</protein>
<dbReference type="PANTHER" id="PTHR43244">
    <property type="match status" value="1"/>
</dbReference>
<dbReference type="RefSeq" id="WP_239264771.1">
    <property type="nucleotide sequence ID" value="NZ_DAMCTM010000023.1"/>
</dbReference>
<dbReference type="InterPro" id="IPR011251">
    <property type="entry name" value="Luciferase-like_dom"/>
</dbReference>
<dbReference type="InterPro" id="IPR036661">
    <property type="entry name" value="Luciferase-like_sf"/>
</dbReference>
<dbReference type="Proteomes" id="UP001521931">
    <property type="component" value="Unassembled WGS sequence"/>
</dbReference>
<dbReference type="Gene3D" id="3.20.20.30">
    <property type="entry name" value="Luciferase-like domain"/>
    <property type="match status" value="1"/>
</dbReference>
<evidence type="ECO:0000259" key="3">
    <source>
        <dbReference type="Pfam" id="PF00296"/>
    </source>
</evidence>
<dbReference type="EMBL" id="JAKRCV010000036">
    <property type="protein sequence ID" value="MCG7322493.1"/>
    <property type="molecule type" value="Genomic_DNA"/>
</dbReference>
<evidence type="ECO:0000256" key="1">
    <source>
        <dbReference type="ARBA" id="ARBA00023002"/>
    </source>
</evidence>
<organism evidence="4 5">
    <name type="scientific">Arsenicicoccus bolidensis</name>
    <dbReference type="NCBI Taxonomy" id="229480"/>
    <lineage>
        <taxon>Bacteria</taxon>
        <taxon>Bacillati</taxon>
        <taxon>Actinomycetota</taxon>
        <taxon>Actinomycetes</taxon>
        <taxon>Micrococcales</taxon>
        <taxon>Intrasporangiaceae</taxon>
        <taxon>Arsenicicoccus</taxon>
    </lineage>
</organism>
<feature type="compositionally biased region" description="Basic and acidic residues" evidence="2">
    <location>
        <begin position="1"/>
        <end position="18"/>
    </location>
</feature>
<sequence>MATHQHEPHLDEPVRRPDVGLIAPPDLPPERILEVARAAETAGLDDLWLWEDCFASSGVAPAAAVLGATEHLRVGIGIMPAPLRAPSLTAMEIATLARMFPHRFRPGLGHGVLDWMGQAGVRVPSPLTLLREHLEAVRDLLAGERVTRDGRYVHLEDVQLRWPPPAVPELFVGARGPKTLALAGELADGVILDDAAPEGRVDASRVVEALATVREARERAGRTGSPHVVAFLPVPDGTSAADLGASITALGEAGATVVAAFATDPAGPPAGDERVLALAELLGATGSPAPPR</sequence>
<dbReference type="InterPro" id="IPR050564">
    <property type="entry name" value="F420-G6PD/mer"/>
</dbReference>
<keyword evidence="1" id="KW-0560">Oxidoreductase</keyword>
<accession>A0ABS9Q3P4</accession>
<evidence type="ECO:0000313" key="5">
    <source>
        <dbReference type="Proteomes" id="UP001521931"/>
    </source>
</evidence>
<dbReference type="SUPFAM" id="SSF51679">
    <property type="entry name" value="Bacterial luciferase-like"/>
    <property type="match status" value="1"/>
</dbReference>